<dbReference type="EMBL" id="BOML01000052">
    <property type="protein sequence ID" value="GIE05131.1"/>
    <property type="molecule type" value="Genomic_DNA"/>
</dbReference>
<proteinExistence type="predicted"/>
<sequence>MRFNAVFADLVGEAALEDVSLPDLFRGAVDDGWTVDERGAWLLRRFLATYSGSPSAFSDVTGYEAAVNGRGIPDLDLDVGGKARAAALARRGAAFARAALARLNADFPDHPAAVAYVSISDVDMDDEVVYVGDVTFVSVHDGEPPYLADLDGMAEGAVLAIDSAEC</sequence>
<gene>
    <name evidence="1" type="ORF">Adu01nite_64810</name>
</gene>
<accession>A0ABQ3Z5R3</accession>
<dbReference type="Proteomes" id="UP000637628">
    <property type="component" value="Unassembled WGS sequence"/>
</dbReference>
<comment type="caution">
    <text evidence="1">The sequence shown here is derived from an EMBL/GenBank/DDBJ whole genome shotgun (WGS) entry which is preliminary data.</text>
</comment>
<dbReference type="RefSeq" id="WP_203732513.1">
    <property type="nucleotide sequence ID" value="NZ_BAAATX010000012.1"/>
</dbReference>
<evidence type="ECO:0000313" key="1">
    <source>
        <dbReference type="EMBL" id="GIE05131.1"/>
    </source>
</evidence>
<protein>
    <submittedName>
        <fullName evidence="1">Uncharacterized protein</fullName>
    </submittedName>
</protein>
<organism evidence="1 2">
    <name type="scientific">Paractinoplanes durhamensis</name>
    <dbReference type="NCBI Taxonomy" id="113563"/>
    <lineage>
        <taxon>Bacteria</taxon>
        <taxon>Bacillati</taxon>
        <taxon>Actinomycetota</taxon>
        <taxon>Actinomycetes</taxon>
        <taxon>Micromonosporales</taxon>
        <taxon>Micromonosporaceae</taxon>
        <taxon>Paractinoplanes</taxon>
    </lineage>
</organism>
<keyword evidence="2" id="KW-1185">Reference proteome</keyword>
<name>A0ABQ3Z5R3_9ACTN</name>
<evidence type="ECO:0000313" key="2">
    <source>
        <dbReference type="Proteomes" id="UP000637628"/>
    </source>
</evidence>
<reference evidence="1 2" key="1">
    <citation type="submission" date="2021-01" db="EMBL/GenBank/DDBJ databases">
        <title>Whole genome shotgun sequence of Actinoplanes durhamensis NBRC 14914.</title>
        <authorList>
            <person name="Komaki H."/>
            <person name="Tamura T."/>
        </authorList>
    </citation>
    <scope>NUCLEOTIDE SEQUENCE [LARGE SCALE GENOMIC DNA]</scope>
    <source>
        <strain evidence="1 2">NBRC 14914</strain>
    </source>
</reference>